<evidence type="ECO:0000256" key="5">
    <source>
        <dbReference type="HAMAP-Rule" id="MF_02033"/>
    </source>
</evidence>
<evidence type="ECO:0000313" key="8">
    <source>
        <dbReference type="EMBL" id="OGH66307.1"/>
    </source>
</evidence>
<dbReference type="GO" id="GO:0009898">
    <property type="term" value="C:cytoplasmic side of plasma membrane"/>
    <property type="evidence" value="ECO:0007669"/>
    <property type="project" value="UniProtKB-UniRule"/>
</dbReference>
<dbReference type="GO" id="GO:0043093">
    <property type="term" value="P:FtsZ-dependent cytokinesis"/>
    <property type="evidence" value="ECO:0007669"/>
    <property type="project" value="UniProtKB-UniRule"/>
</dbReference>
<dbReference type="InterPro" id="IPR043129">
    <property type="entry name" value="ATPase_NBD"/>
</dbReference>
<comment type="subunit">
    <text evidence="5">Self-interacts. Interacts with FtsZ.</text>
</comment>
<keyword evidence="4 5" id="KW-0131">Cell cycle</keyword>
<dbReference type="InterPro" id="IPR020823">
    <property type="entry name" value="Cell_div_FtsA"/>
</dbReference>
<organism evidence="8 9">
    <name type="scientific">Candidatus Magasanikbacteria bacterium RIFCSPHIGHO2_02_FULL_41_13</name>
    <dbReference type="NCBI Taxonomy" id="1798676"/>
    <lineage>
        <taxon>Bacteria</taxon>
        <taxon>Candidatus Magasanikiibacteriota</taxon>
    </lineage>
</organism>
<evidence type="ECO:0000259" key="7">
    <source>
        <dbReference type="SMART" id="SM00842"/>
    </source>
</evidence>
<dbReference type="NCBIfam" id="TIGR01174">
    <property type="entry name" value="ftsA"/>
    <property type="match status" value="1"/>
</dbReference>
<dbReference type="PANTHER" id="PTHR32432:SF4">
    <property type="entry name" value="CELL DIVISION PROTEIN FTSA"/>
    <property type="match status" value="1"/>
</dbReference>
<dbReference type="Pfam" id="PF02491">
    <property type="entry name" value="SHS2_FTSA"/>
    <property type="match status" value="1"/>
</dbReference>
<accession>A0A1F6M3T8</accession>
<keyword evidence="1 5" id="KW-1003">Cell membrane</keyword>
<dbReference type="InterPro" id="IPR003494">
    <property type="entry name" value="SHS2_FtsA"/>
</dbReference>
<evidence type="ECO:0000256" key="4">
    <source>
        <dbReference type="ARBA" id="ARBA00023306"/>
    </source>
</evidence>
<comment type="function">
    <text evidence="5 6">Cell division protein that is involved in the assembly of the Z ring. May serve as a membrane anchor for the Z ring.</text>
</comment>
<dbReference type="PANTHER" id="PTHR32432">
    <property type="entry name" value="CELL DIVISION PROTEIN FTSA-RELATED"/>
    <property type="match status" value="1"/>
</dbReference>
<dbReference type="STRING" id="1798676.A3B90_01245"/>
<name>A0A1F6M3T8_9BACT</name>
<evidence type="ECO:0000313" key="9">
    <source>
        <dbReference type="Proteomes" id="UP000178742"/>
    </source>
</evidence>
<evidence type="ECO:0000256" key="6">
    <source>
        <dbReference type="PIRNR" id="PIRNR003101"/>
    </source>
</evidence>
<dbReference type="SUPFAM" id="SSF53067">
    <property type="entry name" value="Actin-like ATPase domain"/>
    <property type="match status" value="2"/>
</dbReference>
<dbReference type="CDD" id="cd24048">
    <property type="entry name" value="ASKHA_NBD_FtsA"/>
    <property type="match status" value="1"/>
</dbReference>
<evidence type="ECO:0000256" key="1">
    <source>
        <dbReference type="ARBA" id="ARBA00022475"/>
    </source>
</evidence>
<dbReference type="Pfam" id="PF14450">
    <property type="entry name" value="FtsA"/>
    <property type="match status" value="1"/>
</dbReference>
<protein>
    <recommendedName>
        <fullName evidence="5 6">Cell division protein FtsA</fullName>
    </recommendedName>
</protein>
<sequence>MARSKSQTNLITGLDIGSSAVRVAVGQMGVRADGKKELQIIATAEVPSEGVQKGVIVSIEEAVSSVSNALEQIERMIGIPITNVWIGISGMHILSQKTRGVVAVAKPDGEISEEDVIRSIEAAKTIAAPLNYEMLHLVPRHFSVDGQIGIKDPVGMTGIRLEVEAQAVYGLTSHLKNVTKAVYRTSVTIDDVVLSVLATADAVLTARQKELGVLIVDFGGSTTTLLVYEGGNVIHTAVLPIGSDHITNDLALGLQTSIDVAEKIKIQVGSCNTKNINKHDVVDLFDFGNPTHEEVSLFYITEIINARVSEILERIDKELSSIDRSGLLPAGVIFSGGGAKLGGLVDLSKQKLRMNASLGFPLDIRTVTEKANDVAFAPSIGLVKWGSLMSENPETKRGSMLGGGSQKVFENLRKVFRFLIP</sequence>
<evidence type="ECO:0000256" key="2">
    <source>
        <dbReference type="ARBA" id="ARBA00022618"/>
    </source>
</evidence>
<proteinExistence type="inferred from homology"/>
<dbReference type="Gene3D" id="3.30.420.40">
    <property type="match status" value="2"/>
</dbReference>
<comment type="caution">
    <text evidence="8">The sequence shown here is derived from an EMBL/GenBank/DDBJ whole genome shotgun (WGS) entry which is preliminary data.</text>
</comment>
<dbReference type="SMART" id="SM00842">
    <property type="entry name" value="FtsA"/>
    <property type="match status" value="1"/>
</dbReference>
<dbReference type="AlphaFoldDB" id="A0A1F6M3T8"/>
<gene>
    <name evidence="5" type="primary">ftsA</name>
    <name evidence="8" type="ORF">A3B90_01245</name>
</gene>
<dbReference type="InterPro" id="IPR050696">
    <property type="entry name" value="FtsA/MreB"/>
</dbReference>
<keyword evidence="2 5" id="KW-0132">Cell division</keyword>
<dbReference type="EMBL" id="MFPX01000020">
    <property type="protein sequence ID" value="OGH66307.1"/>
    <property type="molecule type" value="Genomic_DNA"/>
</dbReference>
<comment type="similarity">
    <text evidence="5 6">Belongs to the FtsA/MreB family.</text>
</comment>
<keyword evidence="3 5" id="KW-0472">Membrane</keyword>
<evidence type="ECO:0000256" key="3">
    <source>
        <dbReference type="ARBA" id="ARBA00023136"/>
    </source>
</evidence>
<dbReference type="Proteomes" id="UP000178742">
    <property type="component" value="Unassembled WGS sequence"/>
</dbReference>
<dbReference type="GO" id="GO:0032153">
    <property type="term" value="C:cell division site"/>
    <property type="evidence" value="ECO:0007669"/>
    <property type="project" value="UniProtKB-UniRule"/>
</dbReference>
<dbReference type="HAMAP" id="MF_02033">
    <property type="entry name" value="FtsA"/>
    <property type="match status" value="1"/>
</dbReference>
<reference evidence="8 9" key="1">
    <citation type="journal article" date="2016" name="Nat. Commun.">
        <title>Thousands of microbial genomes shed light on interconnected biogeochemical processes in an aquifer system.</title>
        <authorList>
            <person name="Anantharaman K."/>
            <person name="Brown C.T."/>
            <person name="Hug L.A."/>
            <person name="Sharon I."/>
            <person name="Castelle C.J."/>
            <person name="Probst A.J."/>
            <person name="Thomas B.C."/>
            <person name="Singh A."/>
            <person name="Wilkins M.J."/>
            <person name="Karaoz U."/>
            <person name="Brodie E.L."/>
            <person name="Williams K.H."/>
            <person name="Hubbard S.S."/>
            <person name="Banfield J.F."/>
        </authorList>
    </citation>
    <scope>NUCLEOTIDE SEQUENCE [LARGE SCALE GENOMIC DNA]</scope>
</reference>
<comment type="subcellular location">
    <subcellularLocation>
        <location evidence="5">Cell membrane</location>
        <topology evidence="5">Peripheral membrane protein</topology>
        <orientation evidence="5">Cytoplasmic side</orientation>
    </subcellularLocation>
    <text evidence="5">Localizes to the Z ring in an FtsZ-dependent manner. Targeted to the membrane through a conserved C-terminal amphipathic helix.</text>
</comment>
<dbReference type="PIRSF" id="PIRSF003101">
    <property type="entry name" value="FtsA"/>
    <property type="match status" value="1"/>
</dbReference>
<feature type="domain" description="SHS2" evidence="7">
    <location>
        <begin position="11"/>
        <end position="203"/>
    </location>
</feature>